<dbReference type="Pfam" id="PF13365">
    <property type="entry name" value="Trypsin_2"/>
    <property type="match status" value="1"/>
</dbReference>
<dbReference type="PANTHER" id="PTHR43019:SF23">
    <property type="entry name" value="PROTEASE DO-LIKE 5, CHLOROPLASTIC"/>
    <property type="match status" value="1"/>
</dbReference>
<keyword evidence="7" id="KW-1185">Reference proteome</keyword>
<keyword evidence="4 5" id="KW-0472">Membrane</keyword>
<name>A0A7X0KVK5_9MICO</name>
<dbReference type="GO" id="GO:0009403">
    <property type="term" value="P:toxin biosynthetic process"/>
    <property type="evidence" value="ECO:0007669"/>
    <property type="project" value="InterPro"/>
</dbReference>
<dbReference type="GO" id="GO:0006508">
    <property type="term" value="P:proteolysis"/>
    <property type="evidence" value="ECO:0007669"/>
    <property type="project" value="UniProtKB-KW"/>
</dbReference>
<dbReference type="Pfam" id="PF02674">
    <property type="entry name" value="Colicin_V"/>
    <property type="match status" value="1"/>
</dbReference>
<protein>
    <submittedName>
        <fullName evidence="6">S1-C subfamily serine protease</fullName>
    </submittedName>
</protein>
<dbReference type="SUPFAM" id="SSF50494">
    <property type="entry name" value="Trypsin-like serine proteases"/>
    <property type="match status" value="1"/>
</dbReference>
<dbReference type="InterPro" id="IPR009003">
    <property type="entry name" value="Peptidase_S1_PA"/>
</dbReference>
<dbReference type="Gene3D" id="2.40.10.10">
    <property type="entry name" value="Trypsin-like serine proteases"/>
    <property type="match status" value="2"/>
</dbReference>
<organism evidence="6 7">
    <name type="scientific">Microbacterium thalassium</name>
    <dbReference type="NCBI Taxonomy" id="362649"/>
    <lineage>
        <taxon>Bacteria</taxon>
        <taxon>Bacillati</taxon>
        <taxon>Actinomycetota</taxon>
        <taxon>Actinomycetes</taxon>
        <taxon>Micrococcales</taxon>
        <taxon>Microbacteriaceae</taxon>
        <taxon>Microbacterium</taxon>
    </lineage>
</organism>
<dbReference type="GO" id="GO:0004252">
    <property type="term" value="F:serine-type endopeptidase activity"/>
    <property type="evidence" value="ECO:0007669"/>
    <property type="project" value="InterPro"/>
</dbReference>
<dbReference type="GO" id="GO:0016020">
    <property type="term" value="C:membrane"/>
    <property type="evidence" value="ECO:0007669"/>
    <property type="project" value="UniProtKB-SubCell"/>
</dbReference>
<dbReference type="NCBIfam" id="NF033740">
    <property type="entry name" value="MarP_fam_protase"/>
    <property type="match status" value="1"/>
</dbReference>
<sequence length="391" mass="39191">MQVIDIILIGVLVIALAVGLQRGLLASLGSLIGLVAGAFGALWVIPLVNDALPSQAWRGVVVIGGTIFLLVVGAAIGGAVGEALRSGVDRTPLRGFERFLGGVAGVIVAALAASFVGQGLAATGMPVVAQALGSSVVLRTIDDLTPAPVQTTLAQLRSAVLDEGIPRLGILLVPDAVDEPLPAIALDSPDLESAAASVARISGVAYACGTSSTGSGFVAATDLVVTNAHVVAGVETPVVELPGRAAREGRVVYFDAVDDIAVIEVDDLEATSLTVTAPLGTGAAAVVQGYPYGGPFEMGSARVLSVATTPVPDIYQGSSAPRDIYALQATIVPGNSGGPLLSTTGQVVGVVFARADDGRDIGYAMTTTELLPVLAQADALEQPVSTGACTT</sequence>
<keyword evidence="2 5" id="KW-0812">Transmembrane</keyword>
<dbReference type="InterPro" id="IPR043504">
    <property type="entry name" value="Peptidase_S1_PA_chymotrypsin"/>
</dbReference>
<feature type="transmembrane region" description="Helical" evidence="5">
    <location>
        <begin position="6"/>
        <end position="24"/>
    </location>
</feature>
<gene>
    <name evidence="6" type="ORF">HD594_002653</name>
</gene>
<evidence type="ECO:0000256" key="2">
    <source>
        <dbReference type="ARBA" id="ARBA00022692"/>
    </source>
</evidence>
<dbReference type="PRINTS" id="PR00834">
    <property type="entry name" value="PROTEASES2C"/>
</dbReference>
<feature type="transmembrane region" description="Helical" evidence="5">
    <location>
        <begin position="31"/>
        <end position="48"/>
    </location>
</feature>
<comment type="caution">
    <text evidence="6">The sequence shown here is derived from an EMBL/GenBank/DDBJ whole genome shotgun (WGS) entry which is preliminary data.</text>
</comment>
<dbReference type="InterPro" id="IPR047680">
    <property type="entry name" value="MarP-like"/>
</dbReference>
<accession>A0A7X0KVK5</accession>
<feature type="transmembrane region" description="Helical" evidence="5">
    <location>
        <begin position="96"/>
        <end position="116"/>
    </location>
</feature>
<evidence type="ECO:0000256" key="5">
    <source>
        <dbReference type="SAM" id="Phobius"/>
    </source>
</evidence>
<proteinExistence type="predicted"/>
<keyword evidence="6" id="KW-0378">Hydrolase</keyword>
<dbReference type="Proteomes" id="UP000537775">
    <property type="component" value="Unassembled WGS sequence"/>
</dbReference>
<comment type="subcellular location">
    <subcellularLocation>
        <location evidence="1">Membrane</location>
        <topology evidence="1">Multi-pass membrane protein</topology>
    </subcellularLocation>
</comment>
<evidence type="ECO:0000313" key="7">
    <source>
        <dbReference type="Proteomes" id="UP000537775"/>
    </source>
</evidence>
<dbReference type="AlphaFoldDB" id="A0A7X0KVK5"/>
<dbReference type="InterPro" id="IPR003825">
    <property type="entry name" value="Colicin-V_CvpA"/>
</dbReference>
<dbReference type="EMBL" id="JACHML010000001">
    <property type="protein sequence ID" value="MBB6392340.1"/>
    <property type="molecule type" value="Genomic_DNA"/>
</dbReference>
<evidence type="ECO:0000313" key="6">
    <source>
        <dbReference type="EMBL" id="MBB6392340.1"/>
    </source>
</evidence>
<evidence type="ECO:0000256" key="3">
    <source>
        <dbReference type="ARBA" id="ARBA00022989"/>
    </source>
</evidence>
<keyword evidence="3 5" id="KW-1133">Transmembrane helix</keyword>
<keyword evidence="6" id="KW-0645">Protease</keyword>
<evidence type="ECO:0000256" key="4">
    <source>
        <dbReference type="ARBA" id="ARBA00023136"/>
    </source>
</evidence>
<evidence type="ECO:0000256" key="1">
    <source>
        <dbReference type="ARBA" id="ARBA00004141"/>
    </source>
</evidence>
<dbReference type="InterPro" id="IPR001940">
    <property type="entry name" value="Peptidase_S1C"/>
</dbReference>
<feature type="transmembrane region" description="Helical" evidence="5">
    <location>
        <begin position="60"/>
        <end position="84"/>
    </location>
</feature>
<dbReference type="RefSeq" id="WP_184751419.1">
    <property type="nucleotide sequence ID" value="NZ_BAAAJR010000011.1"/>
</dbReference>
<reference evidence="6 7" key="1">
    <citation type="submission" date="2020-08" db="EMBL/GenBank/DDBJ databases">
        <title>Sequencing the genomes of 1000 actinobacteria strains.</title>
        <authorList>
            <person name="Klenk H.-P."/>
        </authorList>
    </citation>
    <scope>NUCLEOTIDE SEQUENCE [LARGE SCALE GENOMIC DNA]</scope>
    <source>
        <strain evidence="6 7">DSM 12511</strain>
    </source>
</reference>
<dbReference type="PANTHER" id="PTHR43019">
    <property type="entry name" value="SERINE ENDOPROTEASE DEGS"/>
    <property type="match status" value="1"/>
</dbReference>